<reference evidence="2" key="1">
    <citation type="journal article" date="2021" name="Nat. Commun.">
        <title>Genetic determinants of endophytism in the Arabidopsis root mycobiome.</title>
        <authorList>
            <person name="Mesny F."/>
            <person name="Miyauchi S."/>
            <person name="Thiergart T."/>
            <person name="Pickel B."/>
            <person name="Atanasova L."/>
            <person name="Karlsson M."/>
            <person name="Huettel B."/>
            <person name="Barry K.W."/>
            <person name="Haridas S."/>
            <person name="Chen C."/>
            <person name="Bauer D."/>
            <person name="Andreopoulos W."/>
            <person name="Pangilinan J."/>
            <person name="LaButti K."/>
            <person name="Riley R."/>
            <person name="Lipzen A."/>
            <person name="Clum A."/>
            <person name="Drula E."/>
            <person name="Henrissat B."/>
            <person name="Kohler A."/>
            <person name="Grigoriev I.V."/>
            <person name="Martin F.M."/>
            <person name="Hacquard S."/>
        </authorList>
    </citation>
    <scope>NUCLEOTIDE SEQUENCE</scope>
    <source>
        <strain evidence="2">MPI-CAGE-AT-0147</strain>
    </source>
</reference>
<sequence length="267" mass="28392">MSCDTGRQLLSPNTNTHEKGFIDPSPPKSQPDRQDQMASADFRDELHGTSGSSGTVIQTPHRQSQAGMSPAALELFENGISFDNLDQAESSRQQGLAYLSHELPGLHLANAEGSKLGSLLAESNSLSTVKVTTPGSTTVARGSEGARNTSSFLEEKAQSRSFLGETKMDPKVWSTSNSESLPNLPALIQSSLNHNASIGFFDGNSDPLPQESTSQHRLSTQEPRNSHPNPSALPPHTGWNAQNLPLVSPLATAAEPPVHQRNATPGG</sequence>
<protein>
    <submittedName>
        <fullName evidence="2">Uncharacterized protein</fullName>
    </submittedName>
</protein>
<feature type="region of interest" description="Disordered" evidence="1">
    <location>
        <begin position="198"/>
        <end position="267"/>
    </location>
</feature>
<evidence type="ECO:0000313" key="2">
    <source>
        <dbReference type="EMBL" id="KAH7165625.1"/>
    </source>
</evidence>
<accession>A0A9P9FLJ5</accession>
<evidence type="ECO:0000313" key="3">
    <source>
        <dbReference type="Proteomes" id="UP000738349"/>
    </source>
</evidence>
<comment type="caution">
    <text evidence="2">The sequence shown here is derived from an EMBL/GenBank/DDBJ whole genome shotgun (WGS) entry which is preliminary data.</text>
</comment>
<feature type="region of interest" description="Disordered" evidence="1">
    <location>
        <begin position="1"/>
        <end position="72"/>
    </location>
</feature>
<organism evidence="2 3">
    <name type="scientific">Dactylonectria macrodidyma</name>
    <dbReference type="NCBI Taxonomy" id="307937"/>
    <lineage>
        <taxon>Eukaryota</taxon>
        <taxon>Fungi</taxon>
        <taxon>Dikarya</taxon>
        <taxon>Ascomycota</taxon>
        <taxon>Pezizomycotina</taxon>
        <taxon>Sordariomycetes</taxon>
        <taxon>Hypocreomycetidae</taxon>
        <taxon>Hypocreales</taxon>
        <taxon>Nectriaceae</taxon>
        <taxon>Dactylonectria</taxon>
    </lineage>
</organism>
<feature type="region of interest" description="Disordered" evidence="1">
    <location>
        <begin position="133"/>
        <end position="155"/>
    </location>
</feature>
<keyword evidence="3" id="KW-1185">Reference proteome</keyword>
<name>A0A9P9FLJ5_9HYPO</name>
<feature type="compositionally biased region" description="Basic and acidic residues" evidence="1">
    <location>
        <begin position="30"/>
        <end position="47"/>
    </location>
</feature>
<dbReference type="OrthoDB" id="3439820at2759"/>
<dbReference type="Proteomes" id="UP000738349">
    <property type="component" value="Unassembled WGS sequence"/>
</dbReference>
<dbReference type="EMBL" id="JAGMUV010000003">
    <property type="protein sequence ID" value="KAH7165625.1"/>
    <property type="molecule type" value="Genomic_DNA"/>
</dbReference>
<proteinExistence type="predicted"/>
<gene>
    <name evidence="2" type="ORF">EDB81DRAFT_779892</name>
</gene>
<feature type="compositionally biased region" description="Polar residues" evidence="1">
    <location>
        <begin position="210"/>
        <end position="229"/>
    </location>
</feature>
<dbReference type="AlphaFoldDB" id="A0A9P9FLJ5"/>
<feature type="compositionally biased region" description="Polar residues" evidence="1">
    <location>
        <begin position="49"/>
        <end position="67"/>
    </location>
</feature>
<evidence type="ECO:0000256" key="1">
    <source>
        <dbReference type="SAM" id="MobiDB-lite"/>
    </source>
</evidence>
<feature type="compositionally biased region" description="Polar residues" evidence="1">
    <location>
        <begin position="133"/>
        <end position="152"/>
    </location>
</feature>